<dbReference type="SUPFAM" id="SSF141488">
    <property type="entry name" value="YdhA-like"/>
    <property type="match status" value="1"/>
</dbReference>
<evidence type="ECO:0000259" key="7">
    <source>
        <dbReference type="Pfam" id="PF09864"/>
    </source>
</evidence>
<sequence length="202" mass="21292">MPRSVILVAVLCGASLPAAAQEGPSFACDRAEGAVEEAICADPDLAALDRRLADRFAAAREASAEVSPETADTLTAMQRGWIKGRNACWKAGDVRACTKQSYLRREAELVAGFGLEPPINRVTWTCAGRTPASVTTTFFATELPSVLIETGGETDVGTQTRTASGARYEGSFGKAIWTKGDTAVLTWPQGEDHDCVLAGPDG</sequence>
<reference evidence="8 9" key="1">
    <citation type="submission" date="2016-10" db="EMBL/GenBank/DDBJ databases">
        <authorList>
            <person name="de Groot N.N."/>
        </authorList>
    </citation>
    <scope>NUCLEOTIDE SEQUENCE [LARGE SCALE GENOMIC DNA]</scope>
    <source>
        <strain evidence="8 9">DSM 23042</strain>
    </source>
</reference>
<protein>
    <recommendedName>
        <fullName evidence="10">Membrane-bound lysozyme-inhibitor of c-type lysozyme</fullName>
    </recommendedName>
</protein>
<gene>
    <name evidence="8" type="ORF">SAMN04490244_11332</name>
</gene>
<feature type="domain" description="Lysozyme inhibitor LprI-like N-terminal" evidence="6">
    <location>
        <begin position="28"/>
        <end position="96"/>
    </location>
</feature>
<evidence type="ECO:0000256" key="3">
    <source>
        <dbReference type="ARBA" id="ARBA00023139"/>
    </source>
</evidence>
<keyword evidence="9" id="KW-1185">Reference proteome</keyword>
<feature type="chain" id="PRO_5011634800" description="Membrane-bound lysozyme-inhibitor of c-type lysozyme" evidence="5">
    <location>
        <begin position="21"/>
        <end position="202"/>
    </location>
</feature>
<keyword evidence="2" id="KW-0472">Membrane</keyword>
<dbReference type="InterPro" id="IPR009739">
    <property type="entry name" value="LprI-like_N"/>
</dbReference>
<evidence type="ECO:0000259" key="6">
    <source>
        <dbReference type="Pfam" id="PF07007"/>
    </source>
</evidence>
<dbReference type="STRING" id="641238.SAMN04490244_11332"/>
<dbReference type="GO" id="GO:0005576">
    <property type="term" value="C:extracellular region"/>
    <property type="evidence" value="ECO:0007669"/>
    <property type="project" value="TreeGrafter"/>
</dbReference>
<feature type="signal peptide" evidence="5">
    <location>
        <begin position="1"/>
        <end position="20"/>
    </location>
</feature>
<organism evidence="8 9">
    <name type="scientific">Tranquillimonas rosea</name>
    <dbReference type="NCBI Taxonomy" id="641238"/>
    <lineage>
        <taxon>Bacteria</taxon>
        <taxon>Pseudomonadati</taxon>
        <taxon>Pseudomonadota</taxon>
        <taxon>Alphaproteobacteria</taxon>
        <taxon>Rhodobacterales</taxon>
        <taxon>Roseobacteraceae</taxon>
        <taxon>Tranquillimonas</taxon>
    </lineage>
</organism>
<dbReference type="InterPro" id="IPR036328">
    <property type="entry name" value="MliC_sf"/>
</dbReference>
<dbReference type="PANTHER" id="PTHR37549:SF1">
    <property type="entry name" value="LIPOPROTEIN LPRI"/>
    <property type="match status" value="1"/>
</dbReference>
<dbReference type="Proteomes" id="UP000198885">
    <property type="component" value="Unassembled WGS sequence"/>
</dbReference>
<feature type="domain" description="C-type lysozyme inhibitor" evidence="7">
    <location>
        <begin position="124"/>
        <end position="192"/>
    </location>
</feature>
<dbReference type="EMBL" id="FOGU01000013">
    <property type="protein sequence ID" value="SES37239.1"/>
    <property type="molecule type" value="Genomic_DNA"/>
</dbReference>
<evidence type="ECO:0000313" key="8">
    <source>
        <dbReference type="EMBL" id="SES37239.1"/>
    </source>
</evidence>
<evidence type="ECO:0000256" key="1">
    <source>
        <dbReference type="ARBA" id="ARBA00022729"/>
    </source>
</evidence>
<dbReference type="InterPro" id="IPR018660">
    <property type="entry name" value="MliC"/>
</dbReference>
<dbReference type="PANTHER" id="PTHR37549">
    <property type="entry name" value="LIPOPROTEIN LPRI"/>
    <property type="match status" value="1"/>
</dbReference>
<keyword evidence="4" id="KW-0449">Lipoprotein</keyword>
<keyword evidence="3" id="KW-0564">Palmitate</keyword>
<dbReference type="Pfam" id="PF09864">
    <property type="entry name" value="MliC"/>
    <property type="match status" value="1"/>
</dbReference>
<dbReference type="InterPro" id="IPR052755">
    <property type="entry name" value="Lysozyme_Inhibitor_LprI"/>
</dbReference>
<dbReference type="AlphaFoldDB" id="A0A1H9WTY0"/>
<dbReference type="RefSeq" id="WP_177190520.1">
    <property type="nucleotide sequence ID" value="NZ_CBDDGO010000004.1"/>
</dbReference>
<evidence type="ECO:0000256" key="5">
    <source>
        <dbReference type="SAM" id="SignalP"/>
    </source>
</evidence>
<accession>A0A1H9WTY0</accession>
<evidence type="ECO:0000256" key="2">
    <source>
        <dbReference type="ARBA" id="ARBA00023136"/>
    </source>
</evidence>
<evidence type="ECO:0000313" key="9">
    <source>
        <dbReference type="Proteomes" id="UP000198885"/>
    </source>
</evidence>
<dbReference type="Gene3D" id="1.20.1270.180">
    <property type="match status" value="1"/>
</dbReference>
<evidence type="ECO:0000256" key="4">
    <source>
        <dbReference type="ARBA" id="ARBA00023288"/>
    </source>
</evidence>
<dbReference type="Gene3D" id="2.40.128.200">
    <property type="match status" value="1"/>
</dbReference>
<name>A0A1H9WTY0_9RHOB</name>
<keyword evidence="1 5" id="KW-0732">Signal</keyword>
<proteinExistence type="predicted"/>
<dbReference type="Pfam" id="PF07007">
    <property type="entry name" value="LprI"/>
    <property type="match status" value="1"/>
</dbReference>
<evidence type="ECO:0008006" key="10">
    <source>
        <dbReference type="Google" id="ProtNLM"/>
    </source>
</evidence>